<dbReference type="AlphaFoldDB" id="A0A7J0GUZ8"/>
<comment type="caution">
    <text evidence="1">The sequence shown here is derived from an EMBL/GenBank/DDBJ whole genome shotgun (WGS) entry which is preliminary data.</text>
</comment>
<organism evidence="1 2">
    <name type="scientific">Actinidia rufa</name>
    <dbReference type="NCBI Taxonomy" id="165716"/>
    <lineage>
        <taxon>Eukaryota</taxon>
        <taxon>Viridiplantae</taxon>
        <taxon>Streptophyta</taxon>
        <taxon>Embryophyta</taxon>
        <taxon>Tracheophyta</taxon>
        <taxon>Spermatophyta</taxon>
        <taxon>Magnoliopsida</taxon>
        <taxon>eudicotyledons</taxon>
        <taxon>Gunneridae</taxon>
        <taxon>Pentapetalae</taxon>
        <taxon>asterids</taxon>
        <taxon>Ericales</taxon>
        <taxon>Actinidiaceae</taxon>
        <taxon>Actinidia</taxon>
    </lineage>
</organism>
<evidence type="ECO:0000313" key="1">
    <source>
        <dbReference type="EMBL" id="GFZ14675.1"/>
    </source>
</evidence>
<evidence type="ECO:0000313" key="2">
    <source>
        <dbReference type="Proteomes" id="UP000585474"/>
    </source>
</evidence>
<accession>A0A7J0GUZ8</accession>
<gene>
    <name evidence="1" type="ORF">Acr_24g0008650</name>
</gene>
<dbReference type="Proteomes" id="UP000585474">
    <property type="component" value="Unassembled WGS sequence"/>
</dbReference>
<protein>
    <submittedName>
        <fullName evidence="1">Uncharacterized protein</fullName>
    </submittedName>
</protein>
<proteinExistence type="predicted"/>
<reference evidence="1 2" key="1">
    <citation type="submission" date="2019-07" db="EMBL/GenBank/DDBJ databases">
        <title>De Novo Assembly of kiwifruit Actinidia rufa.</title>
        <authorList>
            <person name="Sugita-Konishi S."/>
            <person name="Sato K."/>
            <person name="Mori E."/>
            <person name="Abe Y."/>
            <person name="Kisaki G."/>
            <person name="Hamano K."/>
            <person name="Suezawa K."/>
            <person name="Otani M."/>
            <person name="Fukuda T."/>
            <person name="Manabe T."/>
            <person name="Gomi K."/>
            <person name="Tabuchi M."/>
            <person name="Akimitsu K."/>
            <person name="Kataoka I."/>
        </authorList>
    </citation>
    <scope>NUCLEOTIDE SEQUENCE [LARGE SCALE GENOMIC DNA]</scope>
    <source>
        <strain evidence="2">cv. Fuchu</strain>
    </source>
</reference>
<name>A0A7J0GUZ8_9ERIC</name>
<sequence>MIELCRYGRADGVWGSGGRLARHLRWQREESTGGFRAAKGRLAGCLVVPEGRFDWRFGATEGRIDWEFGPWTAEWSKGLGLAEGGLNGGTLEGFGVEDLGRQRLKSARNLGRLRVQSV</sequence>
<keyword evidence="2" id="KW-1185">Reference proteome</keyword>
<dbReference type="EMBL" id="BJWL01000024">
    <property type="protein sequence ID" value="GFZ14675.1"/>
    <property type="molecule type" value="Genomic_DNA"/>
</dbReference>